<dbReference type="EMBL" id="JAWJZB010000007">
    <property type="protein sequence ID" value="MDV5088600.1"/>
    <property type="molecule type" value="Genomic_DNA"/>
</dbReference>
<dbReference type="PANTHER" id="PTHR42771">
    <property type="entry name" value="IRON(3+)-HYDROXAMATE IMPORT ATP-BINDING PROTEIN FHUC"/>
    <property type="match status" value="1"/>
</dbReference>
<dbReference type="InterPro" id="IPR017871">
    <property type="entry name" value="ABC_transporter-like_CS"/>
</dbReference>
<dbReference type="RefSeq" id="WP_295188234.1">
    <property type="nucleotide sequence ID" value="NZ_JAWJZA010000020.1"/>
</dbReference>
<name>A0ABU3Z9M3_9FIRM</name>
<evidence type="ECO:0000256" key="6">
    <source>
        <dbReference type="ARBA" id="ARBA00022840"/>
    </source>
</evidence>
<evidence type="ECO:0000256" key="8">
    <source>
        <dbReference type="ARBA" id="ARBA00023065"/>
    </source>
</evidence>
<keyword evidence="8" id="KW-0406">Ion transport</keyword>
<evidence type="ECO:0000256" key="3">
    <source>
        <dbReference type="ARBA" id="ARBA00022475"/>
    </source>
</evidence>
<evidence type="ECO:0000256" key="10">
    <source>
        <dbReference type="SAM" id="MobiDB-lite"/>
    </source>
</evidence>
<keyword evidence="2" id="KW-0813">Transport</keyword>
<evidence type="ECO:0000256" key="1">
    <source>
        <dbReference type="ARBA" id="ARBA00004202"/>
    </source>
</evidence>
<keyword evidence="6 12" id="KW-0067">ATP-binding</keyword>
<keyword evidence="7" id="KW-0408">Iron</keyword>
<evidence type="ECO:0000313" key="12">
    <source>
        <dbReference type="EMBL" id="MDV5088600.1"/>
    </source>
</evidence>
<dbReference type="Pfam" id="PF00005">
    <property type="entry name" value="ABC_tran"/>
    <property type="match status" value="1"/>
</dbReference>
<feature type="region of interest" description="Disordered" evidence="10">
    <location>
        <begin position="290"/>
        <end position="323"/>
    </location>
</feature>
<dbReference type="SUPFAM" id="SSF52540">
    <property type="entry name" value="P-loop containing nucleoside triphosphate hydrolases"/>
    <property type="match status" value="1"/>
</dbReference>
<dbReference type="InterPro" id="IPR003439">
    <property type="entry name" value="ABC_transporter-like_ATP-bd"/>
</dbReference>
<evidence type="ECO:0000256" key="7">
    <source>
        <dbReference type="ARBA" id="ARBA00023004"/>
    </source>
</evidence>
<protein>
    <submittedName>
        <fullName evidence="12">ABC transporter ATP-binding protein</fullName>
    </submittedName>
</protein>
<dbReference type="InterPro" id="IPR003593">
    <property type="entry name" value="AAA+_ATPase"/>
</dbReference>
<keyword evidence="5" id="KW-0547">Nucleotide-binding</keyword>
<evidence type="ECO:0000313" key="13">
    <source>
        <dbReference type="Proteomes" id="UP001272515"/>
    </source>
</evidence>
<dbReference type="GO" id="GO:0005524">
    <property type="term" value="F:ATP binding"/>
    <property type="evidence" value="ECO:0007669"/>
    <property type="project" value="UniProtKB-KW"/>
</dbReference>
<proteinExistence type="predicted"/>
<evidence type="ECO:0000256" key="2">
    <source>
        <dbReference type="ARBA" id="ARBA00022448"/>
    </source>
</evidence>
<keyword evidence="4" id="KW-0410">Iron transport</keyword>
<evidence type="ECO:0000259" key="11">
    <source>
        <dbReference type="PROSITE" id="PS50893"/>
    </source>
</evidence>
<gene>
    <name evidence="12" type="ORF">RVY80_07070</name>
</gene>
<dbReference type="CDD" id="cd03214">
    <property type="entry name" value="ABC_Iron-Siderophores_B12_Hemin"/>
    <property type="match status" value="1"/>
</dbReference>
<evidence type="ECO:0000256" key="5">
    <source>
        <dbReference type="ARBA" id="ARBA00022741"/>
    </source>
</evidence>
<feature type="domain" description="ABC transporter" evidence="11">
    <location>
        <begin position="3"/>
        <end position="240"/>
    </location>
</feature>
<comment type="subcellular location">
    <subcellularLocation>
        <location evidence="1">Cell membrane</location>
        <topology evidence="1">Peripheral membrane protein</topology>
    </subcellularLocation>
</comment>
<dbReference type="Gene3D" id="3.40.50.300">
    <property type="entry name" value="P-loop containing nucleotide triphosphate hydrolases"/>
    <property type="match status" value="1"/>
</dbReference>
<evidence type="ECO:0000256" key="4">
    <source>
        <dbReference type="ARBA" id="ARBA00022496"/>
    </source>
</evidence>
<dbReference type="InterPro" id="IPR027417">
    <property type="entry name" value="P-loop_NTPase"/>
</dbReference>
<keyword evidence="9" id="KW-0472">Membrane</keyword>
<dbReference type="PROSITE" id="PS00211">
    <property type="entry name" value="ABC_TRANSPORTER_1"/>
    <property type="match status" value="1"/>
</dbReference>
<dbReference type="PROSITE" id="PS50893">
    <property type="entry name" value="ABC_TRANSPORTER_2"/>
    <property type="match status" value="1"/>
</dbReference>
<comment type="caution">
    <text evidence="12">The sequence shown here is derived from an EMBL/GenBank/DDBJ whole genome shotgun (WGS) entry which is preliminary data.</text>
</comment>
<keyword evidence="13" id="KW-1185">Reference proteome</keyword>
<dbReference type="PANTHER" id="PTHR42771:SF2">
    <property type="entry name" value="IRON(3+)-HYDROXAMATE IMPORT ATP-BINDING PROTEIN FHUC"/>
    <property type="match status" value="1"/>
</dbReference>
<sequence length="323" mass="35297">MKLEVKNLTTGYNGHKIIENLNLSIPEGKITALIGANGCGKSTLLKTICRIIEPMSGEVLLDGKNMHAMDSRQLAKQVAILPQNPSAPGALTVRELVMYGRAPHKSSLFSRTSREDREMVEWALKETDLLEFADRGIEHMSGGQRQRAWIAMAIAQDTDILFLDEPTSFLDVSHQLDVLHMVDHLNKKYGKTIIMVIHELNEAARFADYLVAMRKGTILYEGSPYDVFNNDMLCDVFGIDSTIMNDPRTNRPFSIPYSVKANLEIPAPRDPLAEPLAGIPVCAVSNVSGESTVSGDSDASTHIRGGAPLQVPGGLSAQGSQEV</sequence>
<dbReference type="SMART" id="SM00382">
    <property type="entry name" value="AAA"/>
    <property type="match status" value="1"/>
</dbReference>
<feature type="compositionally biased region" description="Polar residues" evidence="10">
    <location>
        <begin position="290"/>
        <end position="300"/>
    </location>
</feature>
<reference evidence="12 13" key="1">
    <citation type="submission" date="2023-10" db="EMBL/GenBank/DDBJ databases">
        <title>Veillonella sp. nov., isolated from a pig farm feces dump.</title>
        <authorList>
            <person name="Chang Y.-H."/>
        </authorList>
    </citation>
    <scope>NUCLEOTIDE SEQUENCE [LARGE SCALE GENOMIC DNA]</scope>
    <source>
        <strain evidence="12 13">YH-vei2233</strain>
    </source>
</reference>
<dbReference type="Proteomes" id="UP001272515">
    <property type="component" value="Unassembled WGS sequence"/>
</dbReference>
<keyword evidence="3" id="KW-1003">Cell membrane</keyword>
<accession>A0ABU3Z9M3</accession>
<evidence type="ECO:0000256" key="9">
    <source>
        <dbReference type="ARBA" id="ARBA00023136"/>
    </source>
</evidence>
<organism evidence="12 13">
    <name type="scientific">Veillonella absiana</name>
    <dbReference type="NCBI Taxonomy" id="3079305"/>
    <lineage>
        <taxon>Bacteria</taxon>
        <taxon>Bacillati</taxon>
        <taxon>Bacillota</taxon>
        <taxon>Negativicutes</taxon>
        <taxon>Veillonellales</taxon>
        <taxon>Veillonellaceae</taxon>
        <taxon>Veillonella</taxon>
    </lineage>
</organism>
<dbReference type="InterPro" id="IPR051535">
    <property type="entry name" value="Siderophore_ABC-ATPase"/>
</dbReference>